<keyword evidence="1" id="KW-0472">Membrane</keyword>
<sequence>MDEERLKRLRAVSIQSYCERHHWDRRLTATGNLKAEYERNLLTIPSVFHDPFVRPSICWLLTSVCFLISICALFSSLQLWSPNETRKIVISFERDDDSTKKNIWLYPYLIALPIVSLGVFLFSIIIFIRALKMRSFIQGKIQYYNAMIKVGEEYRPFGEEMNLKI</sequence>
<accession>A0ABN7RNX0</accession>
<keyword evidence="3" id="KW-1185">Reference proteome</keyword>
<evidence type="ECO:0000256" key="1">
    <source>
        <dbReference type="SAM" id="Phobius"/>
    </source>
</evidence>
<feature type="transmembrane region" description="Helical" evidence="1">
    <location>
        <begin position="105"/>
        <end position="128"/>
    </location>
</feature>
<name>A0ABN7RNX0_OIKDI</name>
<gene>
    <name evidence="2" type="ORF">OKIOD_LOCUS407</name>
</gene>
<dbReference type="Proteomes" id="UP001158576">
    <property type="component" value="Chromosome PAR"/>
</dbReference>
<dbReference type="EMBL" id="OU015568">
    <property type="protein sequence ID" value="CAG5077941.1"/>
    <property type="molecule type" value="Genomic_DNA"/>
</dbReference>
<proteinExistence type="predicted"/>
<protein>
    <submittedName>
        <fullName evidence="2">Oidioi.mRNA.OKI2018_I69.PAR.g8849.t1.cds</fullName>
    </submittedName>
</protein>
<keyword evidence="1" id="KW-0812">Transmembrane</keyword>
<evidence type="ECO:0000313" key="3">
    <source>
        <dbReference type="Proteomes" id="UP001158576"/>
    </source>
</evidence>
<feature type="transmembrane region" description="Helical" evidence="1">
    <location>
        <begin position="57"/>
        <end position="77"/>
    </location>
</feature>
<evidence type="ECO:0000313" key="2">
    <source>
        <dbReference type="EMBL" id="CAG5077941.1"/>
    </source>
</evidence>
<keyword evidence="1" id="KW-1133">Transmembrane helix</keyword>
<reference evidence="2 3" key="1">
    <citation type="submission" date="2021-04" db="EMBL/GenBank/DDBJ databases">
        <authorList>
            <person name="Bliznina A."/>
        </authorList>
    </citation>
    <scope>NUCLEOTIDE SEQUENCE [LARGE SCALE GENOMIC DNA]</scope>
</reference>
<organism evidence="2 3">
    <name type="scientific">Oikopleura dioica</name>
    <name type="common">Tunicate</name>
    <dbReference type="NCBI Taxonomy" id="34765"/>
    <lineage>
        <taxon>Eukaryota</taxon>
        <taxon>Metazoa</taxon>
        <taxon>Chordata</taxon>
        <taxon>Tunicata</taxon>
        <taxon>Appendicularia</taxon>
        <taxon>Copelata</taxon>
        <taxon>Oikopleuridae</taxon>
        <taxon>Oikopleura</taxon>
    </lineage>
</organism>